<keyword evidence="3" id="KW-1185">Reference proteome</keyword>
<evidence type="ECO:0000313" key="2">
    <source>
        <dbReference type="EnsemblPlants" id="PNT75779"/>
    </source>
</evidence>
<proteinExistence type="predicted"/>
<dbReference type="InParanoid" id="A0A2K2DNC6"/>
<name>A0A2K2DNC6_BRADI</name>
<dbReference type="AlphaFoldDB" id="A0A2K2DNC6"/>
<dbReference type="Gramene" id="PNT75779">
    <property type="protein sequence ID" value="PNT75779"/>
    <property type="gene ID" value="BRADI_1g37911v3"/>
</dbReference>
<reference evidence="1 2" key="1">
    <citation type="journal article" date="2010" name="Nature">
        <title>Genome sequencing and analysis of the model grass Brachypodium distachyon.</title>
        <authorList>
            <consortium name="International Brachypodium Initiative"/>
        </authorList>
    </citation>
    <scope>NUCLEOTIDE SEQUENCE [LARGE SCALE GENOMIC DNA]</scope>
    <source>
        <strain evidence="1 2">Bd21</strain>
    </source>
</reference>
<evidence type="ECO:0000313" key="1">
    <source>
        <dbReference type="EMBL" id="PNT75779.1"/>
    </source>
</evidence>
<protein>
    <submittedName>
        <fullName evidence="1 2">Uncharacterized protein</fullName>
    </submittedName>
</protein>
<sequence length="107" mass="11962">MLPRAPASPPLALSTRPHHWPPWPCRSPHRQPPFLAPPSSPPQICGGRMRAWRRRQASICFVCFDLIASLRTTLFSAYGTLISMHVECSNVDLDAHATVHWNVSIPS</sequence>
<reference evidence="2" key="3">
    <citation type="submission" date="2018-08" db="UniProtKB">
        <authorList>
            <consortium name="EnsemblPlants"/>
        </authorList>
    </citation>
    <scope>IDENTIFICATION</scope>
    <source>
        <strain evidence="2">cv. Bd21</strain>
    </source>
</reference>
<gene>
    <name evidence="1" type="ORF">BRADI_1g37911v3</name>
</gene>
<accession>A0A2K2DNC6</accession>
<organism evidence="1">
    <name type="scientific">Brachypodium distachyon</name>
    <name type="common">Purple false brome</name>
    <name type="synonym">Trachynia distachya</name>
    <dbReference type="NCBI Taxonomy" id="15368"/>
    <lineage>
        <taxon>Eukaryota</taxon>
        <taxon>Viridiplantae</taxon>
        <taxon>Streptophyta</taxon>
        <taxon>Embryophyta</taxon>
        <taxon>Tracheophyta</taxon>
        <taxon>Spermatophyta</taxon>
        <taxon>Magnoliopsida</taxon>
        <taxon>Liliopsida</taxon>
        <taxon>Poales</taxon>
        <taxon>Poaceae</taxon>
        <taxon>BOP clade</taxon>
        <taxon>Pooideae</taxon>
        <taxon>Stipodae</taxon>
        <taxon>Brachypodieae</taxon>
        <taxon>Brachypodium</taxon>
    </lineage>
</organism>
<evidence type="ECO:0000313" key="3">
    <source>
        <dbReference type="Proteomes" id="UP000008810"/>
    </source>
</evidence>
<dbReference type="Proteomes" id="UP000008810">
    <property type="component" value="Chromosome 1"/>
</dbReference>
<dbReference type="EMBL" id="CM000880">
    <property type="protein sequence ID" value="PNT75779.1"/>
    <property type="molecule type" value="Genomic_DNA"/>
</dbReference>
<dbReference type="EnsemblPlants" id="PNT75779">
    <property type="protein sequence ID" value="PNT75779"/>
    <property type="gene ID" value="BRADI_1g37911v3"/>
</dbReference>
<reference evidence="1" key="2">
    <citation type="submission" date="2017-06" db="EMBL/GenBank/DDBJ databases">
        <title>WGS assembly of Brachypodium distachyon.</title>
        <authorList>
            <consortium name="The International Brachypodium Initiative"/>
            <person name="Lucas S."/>
            <person name="Harmon-Smith M."/>
            <person name="Lail K."/>
            <person name="Tice H."/>
            <person name="Grimwood J."/>
            <person name="Bruce D."/>
            <person name="Barry K."/>
            <person name="Shu S."/>
            <person name="Lindquist E."/>
            <person name="Wang M."/>
            <person name="Pitluck S."/>
            <person name="Vogel J.P."/>
            <person name="Garvin D.F."/>
            <person name="Mockler T.C."/>
            <person name="Schmutz J."/>
            <person name="Rokhsar D."/>
            <person name="Bevan M.W."/>
        </authorList>
    </citation>
    <scope>NUCLEOTIDE SEQUENCE</scope>
    <source>
        <strain evidence="1">Bd21</strain>
    </source>
</reference>